<dbReference type="GeneTree" id="ENSGT00940000160801"/>
<dbReference type="STRING" id="99883.ENSTNIP00000002820"/>
<dbReference type="Ensembl" id="ENSTNIT00000003174.1">
    <property type="protein sequence ID" value="ENSTNIP00000002820.1"/>
    <property type="gene ID" value="ENSTNIG00000003585.1"/>
</dbReference>
<keyword evidence="4" id="KW-0808">Transferase</keyword>
<evidence type="ECO:0000259" key="10">
    <source>
        <dbReference type="Pfam" id="PF02434"/>
    </source>
</evidence>
<protein>
    <submittedName>
        <fullName evidence="11">RFNG O-fucosylpeptide 3-beta-N-acetylglucosaminyltransferase</fullName>
    </submittedName>
</protein>
<evidence type="ECO:0000256" key="4">
    <source>
        <dbReference type="ARBA" id="ARBA00022679"/>
    </source>
</evidence>
<dbReference type="GO" id="GO:0012505">
    <property type="term" value="C:endomembrane system"/>
    <property type="evidence" value="ECO:0007669"/>
    <property type="project" value="UniProtKB-SubCell"/>
</dbReference>
<dbReference type="GO" id="GO:0016020">
    <property type="term" value="C:membrane"/>
    <property type="evidence" value="ECO:0007669"/>
    <property type="project" value="UniProtKB-SubCell"/>
</dbReference>
<keyword evidence="5" id="KW-0812">Transmembrane</keyword>
<keyword evidence="8" id="KW-0472">Membrane</keyword>
<keyword evidence="7" id="KW-1133">Transmembrane helix</keyword>
<keyword evidence="12" id="KW-1185">Reference proteome</keyword>
<evidence type="ECO:0000313" key="12">
    <source>
        <dbReference type="Proteomes" id="UP000007303"/>
    </source>
</evidence>
<dbReference type="AlphaFoldDB" id="H3C3K1"/>
<reference evidence="11" key="2">
    <citation type="submission" date="2025-08" db="UniProtKB">
        <authorList>
            <consortium name="Ensembl"/>
        </authorList>
    </citation>
    <scope>IDENTIFICATION</scope>
</reference>
<name>H3C3K1_TETNG</name>
<accession>H3C3K1</accession>
<dbReference type="FunCoup" id="H3C3K1">
    <property type="interactions" value="365"/>
</dbReference>
<evidence type="ECO:0000256" key="8">
    <source>
        <dbReference type="ARBA" id="ARBA00023136"/>
    </source>
</evidence>
<dbReference type="Gene3D" id="3.90.550.50">
    <property type="match status" value="1"/>
</dbReference>
<feature type="domain" description="Fringe-like glycosyltransferase" evidence="10">
    <location>
        <begin position="84"/>
        <end position="311"/>
    </location>
</feature>
<evidence type="ECO:0000313" key="11">
    <source>
        <dbReference type="Ensembl" id="ENSTNIP00000002820.1"/>
    </source>
</evidence>
<comment type="similarity">
    <text evidence="2">Belongs to the glycosyltransferase 31 family.</text>
</comment>
<evidence type="ECO:0000256" key="9">
    <source>
        <dbReference type="ARBA" id="ARBA00037847"/>
    </source>
</evidence>
<evidence type="ECO:0000256" key="6">
    <source>
        <dbReference type="ARBA" id="ARBA00022968"/>
    </source>
</evidence>
<dbReference type="InParanoid" id="H3C3K1"/>
<keyword evidence="3" id="KW-0328">Glycosyltransferase</keyword>
<organism evidence="11 12">
    <name type="scientific">Tetraodon nigroviridis</name>
    <name type="common">Spotted green pufferfish</name>
    <name type="synonym">Chelonodon nigroviridis</name>
    <dbReference type="NCBI Taxonomy" id="99883"/>
    <lineage>
        <taxon>Eukaryota</taxon>
        <taxon>Metazoa</taxon>
        <taxon>Chordata</taxon>
        <taxon>Craniata</taxon>
        <taxon>Vertebrata</taxon>
        <taxon>Euteleostomi</taxon>
        <taxon>Actinopterygii</taxon>
        <taxon>Neopterygii</taxon>
        <taxon>Teleostei</taxon>
        <taxon>Neoteleostei</taxon>
        <taxon>Acanthomorphata</taxon>
        <taxon>Eupercaria</taxon>
        <taxon>Tetraodontiformes</taxon>
        <taxon>Tetradontoidea</taxon>
        <taxon>Tetraodontidae</taxon>
        <taxon>Tetraodon</taxon>
    </lineage>
</organism>
<dbReference type="Proteomes" id="UP000007303">
    <property type="component" value="Unassembled WGS sequence"/>
</dbReference>
<keyword evidence="6" id="KW-0735">Signal-anchor</keyword>
<dbReference type="PANTHER" id="PTHR10811">
    <property type="entry name" value="FRINGE-RELATED"/>
    <property type="match status" value="1"/>
</dbReference>
<evidence type="ECO:0000256" key="5">
    <source>
        <dbReference type="ARBA" id="ARBA00022692"/>
    </source>
</evidence>
<evidence type="ECO:0000256" key="7">
    <source>
        <dbReference type="ARBA" id="ARBA00022989"/>
    </source>
</evidence>
<proteinExistence type="inferred from homology"/>
<evidence type="ECO:0000256" key="2">
    <source>
        <dbReference type="ARBA" id="ARBA00008661"/>
    </source>
</evidence>
<dbReference type="Pfam" id="PF02434">
    <property type="entry name" value="Fringe"/>
    <property type="match status" value="1"/>
</dbReference>
<dbReference type="GO" id="GO:0035284">
    <property type="term" value="P:brain segmentation"/>
    <property type="evidence" value="ECO:0007669"/>
    <property type="project" value="Ensembl"/>
</dbReference>
<reference evidence="12" key="1">
    <citation type="journal article" date="2004" name="Nature">
        <title>Genome duplication in the teleost fish Tetraodon nigroviridis reveals the early vertebrate proto-karyotype.</title>
        <authorList>
            <person name="Jaillon O."/>
            <person name="Aury J.-M."/>
            <person name="Brunet F."/>
            <person name="Petit J.-L."/>
            <person name="Stange-Thomann N."/>
            <person name="Mauceli E."/>
            <person name="Bouneau L."/>
            <person name="Fischer C."/>
            <person name="Ozouf-Costaz C."/>
            <person name="Bernot A."/>
            <person name="Nicaud S."/>
            <person name="Jaffe D."/>
            <person name="Fisher S."/>
            <person name="Lutfalla G."/>
            <person name="Dossat C."/>
            <person name="Segurens B."/>
            <person name="Dasilva C."/>
            <person name="Salanoubat M."/>
            <person name="Levy M."/>
            <person name="Boudet N."/>
            <person name="Castellano S."/>
            <person name="Anthouard V."/>
            <person name="Jubin C."/>
            <person name="Castelli V."/>
            <person name="Katinka M."/>
            <person name="Vacherie B."/>
            <person name="Biemont C."/>
            <person name="Skalli Z."/>
            <person name="Cattolico L."/>
            <person name="Poulain J."/>
            <person name="De Berardinis V."/>
            <person name="Cruaud C."/>
            <person name="Duprat S."/>
            <person name="Brottier P."/>
            <person name="Coutanceau J.-P."/>
            <person name="Gouzy J."/>
            <person name="Parra G."/>
            <person name="Lardier G."/>
            <person name="Chapple C."/>
            <person name="McKernan K.J."/>
            <person name="McEwan P."/>
            <person name="Bosak S."/>
            <person name="Kellis M."/>
            <person name="Volff J.-N."/>
            <person name="Guigo R."/>
            <person name="Zody M.C."/>
            <person name="Mesirov J."/>
            <person name="Lindblad-Toh K."/>
            <person name="Birren B."/>
            <person name="Nusbaum C."/>
            <person name="Kahn D."/>
            <person name="Robinson-Rechavi M."/>
            <person name="Laudet V."/>
            <person name="Schachter V."/>
            <person name="Quetier F."/>
            <person name="Saurin W."/>
            <person name="Scarpelli C."/>
            <person name="Wincker P."/>
            <person name="Lander E.S."/>
            <person name="Weissenbach J."/>
            <person name="Roest Crollius H."/>
        </authorList>
    </citation>
    <scope>NUCLEOTIDE SEQUENCE [LARGE SCALE GENOMIC DNA]</scope>
</reference>
<reference evidence="11" key="3">
    <citation type="submission" date="2025-09" db="UniProtKB">
        <authorList>
            <consortium name="Ensembl"/>
        </authorList>
    </citation>
    <scope>IDENTIFICATION</scope>
</reference>
<sequence length="354" mass="40209">MHIASLGVSKFCFLISLAFCGFLLLIPVLKPPAHQVDLPKPRPQVRLPQTDPSLDAWFLEVSANKQDRSSVQKSEMSSNDVHESLELKDIFIAVKTTKKYHRSRLKLLIETFQQYLHLQTYIFTDSEDVALGIQSGVTLINTNCSAAHTRQALCCKMSVEYDKFIESQKKWFCHVDDDNYMVLPSLLRLLSSYHHSQDVYLGRPSLDHPIEAAEKVKNNGMTPVKFWFATGGAGFCISRGLALKMSPWASLGNFITTAEKIRLPDDCTIGYIIEVLLDVHLTHTYLFHSHLENLHTLPIGTVLQQFTVGFFFSKQLGFFLLFYCLIQAQLPGRFKTVHCLLYPDAGRCPEQQNH</sequence>
<dbReference type="InterPro" id="IPR003378">
    <property type="entry name" value="Fringe-like_glycosylTrfase"/>
</dbReference>
<dbReference type="GO" id="GO:0021654">
    <property type="term" value="P:rhombomere boundary formation"/>
    <property type="evidence" value="ECO:0007669"/>
    <property type="project" value="Ensembl"/>
</dbReference>
<evidence type="ECO:0000256" key="1">
    <source>
        <dbReference type="ARBA" id="ARBA00004606"/>
    </source>
</evidence>
<dbReference type="GO" id="GO:0021592">
    <property type="term" value="P:fourth ventricle development"/>
    <property type="evidence" value="ECO:0007669"/>
    <property type="project" value="Ensembl"/>
</dbReference>
<comment type="subcellular location">
    <subcellularLocation>
        <location evidence="9">Endomembrane system</location>
        <topology evidence="9">Single-pass membrane protein</topology>
    </subcellularLocation>
    <subcellularLocation>
        <location evidence="1">Membrane</location>
        <topology evidence="1">Single-pass type II membrane protein</topology>
    </subcellularLocation>
</comment>
<dbReference type="GO" id="GO:0016757">
    <property type="term" value="F:glycosyltransferase activity"/>
    <property type="evidence" value="ECO:0007669"/>
    <property type="project" value="UniProtKB-KW"/>
</dbReference>
<evidence type="ECO:0000256" key="3">
    <source>
        <dbReference type="ARBA" id="ARBA00022676"/>
    </source>
</evidence>